<dbReference type="AlphaFoldDB" id="A0A3P3XNG0"/>
<evidence type="ECO:0000313" key="2">
    <source>
        <dbReference type="EMBL" id="SLM17559.1"/>
    </source>
</evidence>
<organism evidence="2">
    <name type="scientific">uncultured spirochete</name>
    <dbReference type="NCBI Taxonomy" id="156406"/>
    <lineage>
        <taxon>Bacteria</taxon>
        <taxon>Pseudomonadati</taxon>
        <taxon>Spirochaetota</taxon>
        <taxon>Spirochaetia</taxon>
        <taxon>Spirochaetales</taxon>
        <taxon>environmental samples</taxon>
    </lineage>
</organism>
<dbReference type="Pfam" id="PF13518">
    <property type="entry name" value="HTH_28"/>
    <property type="match status" value="1"/>
</dbReference>
<evidence type="ECO:0000259" key="1">
    <source>
        <dbReference type="Pfam" id="PF13518"/>
    </source>
</evidence>
<dbReference type="InterPro" id="IPR055247">
    <property type="entry name" value="InsJ-like_HTH"/>
</dbReference>
<feature type="domain" description="Insertion element IS150 protein InsJ-like helix-turn-helix" evidence="1">
    <location>
        <begin position="24"/>
        <end position="65"/>
    </location>
</feature>
<protein>
    <submittedName>
        <fullName evidence="2">Transposase</fullName>
    </submittedName>
</protein>
<accession>A0A3P3XNG0</accession>
<name>A0A3P3XNG0_9SPIR</name>
<sequence length="92" mass="10395">MVGKLPIGQKELIWSRVKVMVGEGQLSLKEASITLNVSYRQAKRIVSRYREQGEAGLLHGFQGRRSNHCLGSVLCERVFEAYRTTDTAMQLL</sequence>
<proteinExistence type="predicted"/>
<gene>
    <name evidence="2" type="ORF">SPIRO4BDMA_40128</name>
</gene>
<dbReference type="EMBL" id="FWDO01000004">
    <property type="protein sequence ID" value="SLM17559.1"/>
    <property type="molecule type" value="Genomic_DNA"/>
</dbReference>
<reference evidence="2" key="1">
    <citation type="submission" date="2017-02" db="EMBL/GenBank/DDBJ databases">
        <authorList>
            <person name="Regsiter A."/>
            <person name="William W."/>
        </authorList>
    </citation>
    <scope>NUCLEOTIDE SEQUENCE</scope>
    <source>
        <strain evidence="2">BdmA 4</strain>
    </source>
</reference>